<dbReference type="PANTHER" id="PTHR13304:SF0">
    <property type="entry name" value="GLYCOSYLPHOSPHATIDYLINOSITOL ANCHOR ATTACHMENT 1 PROTEIN"/>
    <property type="match status" value="1"/>
</dbReference>
<keyword evidence="5 13" id="KW-0472">Membrane</keyword>
<keyword evidence="7" id="KW-0325">Glycoprotein</keyword>
<feature type="transmembrane region" description="Helical" evidence="13">
    <location>
        <begin position="612"/>
        <end position="633"/>
    </location>
</feature>
<dbReference type="EMBL" id="JAHXZJ010002982">
    <property type="protein sequence ID" value="KAH0534855.1"/>
    <property type="molecule type" value="Genomic_DNA"/>
</dbReference>
<evidence type="ECO:0000313" key="14">
    <source>
        <dbReference type="EMBL" id="KAH0534855.1"/>
    </source>
</evidence>
<accession>A0AAV7HS14</accession>
<comment type="subcellular location">
    <subcellularLocation>
        <location evidence="1">Endoplasmic reticulum membrane</location>
        <topology evidence="1">Multi-pass membrane protein</topology>
    </subcellularLocation>
</comment>
<dbReference type="PANTHER" id="PTHR13304">
    <property type="entry name" value="GLYCOSYLPHOSPHATIDYLINOSITOL ANCHOR ATTACHMENT 1 PROTEIN"/>
    <property type="match status" value="1"/>
</dbReference>
<keyword evidence="4 13" id="KW-1133">Transmembrane helix</keyword>
<evidence type="ECO:0000256" key="2">
    <source>
        <dbReference type="ARBA" id="ARBA00022692"/>
    </source>
</evidence>
<keyword evidence="3" id="KW-0256">Endoplasmic reticulum</keyword>
<evidence type="ECO:0000256" key="12">
    <source>
        <dbReference type="ARBA" id="ARBA00093661"/>
    </source>
</evidence>
<feature type="transmembrane region" description="Helical" evidence="13">
    <location>
        <begin position="374"/>
        <end position="393"/>
    </location>
</feature>
<dbReference type="Proteomes" id="UP000826195">
    <property type="component" value="Unassembled WGS sequence"/>
</dbReference>
<evidence type="ECO:0000256" key="3">
    <source>
        <dbReference type="ARBA" id="ARBA00022824"/>
    </source>
</evidence>
<comment type="caution">
    <text evidence="14">The sequence shown here is derived from an EMBL/GenBank/DDBJ whole genome shotgun (WGS) entry which is preliminary data.</text>
</comment>
<dbReference type="Gene3D" id="3.40.630.10">
    <property type="entry name" value="Zn peptidases"/>
    <property type="match status" value="1"/>
</dbReference>
<comment type="subunit">
    <text evidence="10">Heteropentamer. Part of the GPI-anchor transamidase complex, consisting of PIGK, PIGT, PIGS, PIGU and GAA1. Interacts with PIGK.</text>
</comment>
<sequence>MGLLTDPRAGNMKIIKFILQWQKLICFLMYIAGVTWISVLALPVFNDNTYFSENALLPGLVTKQSNLDASAKQFHQELLHEMKRYPDRMPYSWILAKMNQLHLDVYTHNFTLNYPFKKQQFLGQNVYGIVRAPRAASTEAIIVSVPYRPISSAHLTTAPSIALLLAFAKFCRKQKYWAKDIVFLVTEHEQLGMQAWLDAYHGVVSGQEDVLIPGDLSGRAGSIQAAINLELHAMKISYIDVKVEGLNGQLPNLDLFNLAQNMIKKEEIRRSFQQKFDIYHRDKFKRWWYYFNTLSSMILTQATGVPTGNHGLFHRYGIEAITLEGFERTHERGNEANFNQLGRVVESIIRSLNNLLERFHQSFFFYLLPSTDRYISIGLYMPSLVLIVGSLFIKAFSMWLKLQDLPANSEKDKSSKAKSTNNQEKPAEDFQVGNLASELLWCHLFGIAVMSSPKLITSLGLQLFNLKTEDSIYYGFATMTLVMLMWFFFTKRSSRYENTSLICVVVLVELATTLMCIGMHNFSLALLISIIFVPIILFINPRKKESKSNFRKLLYFFWTLLHPFVIVSLIVMGYTFVHFSEDPIIEILKKGIDASKKSFVFSIIDSMIYGNWLYNVAASVLFPIWLILSNVIASKTD</sequence>
<evidence type="ECO:0000256" key="4">
    <source>
        <dbReference type="ARBA" id="ARBA00022989"/>
    </source>
</evidence>
<evidence type="ECO:0000256" key="5">
    <source>
        <dbReference type="ARBA" id="ARBA00023136"/>
    </source>
</evidence>
<dbReference type="Pfam" id="PF04114">
    <property type="entry name" value="Gaa1"/>
    <property type="match status" value="1"/>
</dbReference>
<evidence type="ECO:0000256" key="8">
    <source>
        <dbReference type="ARBA" id="ARBA00083563"/>
    </source>
</evidence>
<dbReference type="GO" id="GO:0016255">
    <property type="term" value="P:attachment of GPI anchor to protein"/>
    <property type="evidence" value="ECO:0007669"/>
    <property type="project" value="TreeGrafter"/>
</dbReference>
<feature type="transmembrane region" description="Helical" evidence="13">
    <location>
        <begin position="553"/>
        <end position="577"/>
    </location>
</feature>
<protein>
    <recommendedName>
        <fullName evidence="11">GPI-anchor transamidase component GPAA1</fullName>
    </recommendedName>
    <alternativeName>
        <fullName evidence="8">GAA1 protein homolog</fullName>
    </alternativeName>
    <alternativeName>
        <fullName evidence="12">Glycosylphosphatidylinositol anchor attachment 1 protein</fullName>
    </alternativeName>
</protein>
<proteinExistence type="predicted"/>
<evidence type="ECO:0000313" key="15">
    <source>
        <dbReference type="Proteomes" id="UP000826195"/>
    </source>
</evidence>
<feature type="transmembrane region" description="Helical" evidence="13">
    <location>
        <begin position="471"/>
        <end position="489"/>
    </location>
</feature>
<feature type="transmembrane region" description="Helical" evidence="13">
    <location>
        <begin position="501"/>
        <end position="518"/>
    </location>
</feature>
<organism evidence="14 15">
    <name type="scientific">Cotesia glomerata</name>
    <name type="common">Lepidopteran parasitic wasp</name>
    <name type="synonym">Apanteles glomeratus</name>
    <dbReference type="NCBI Taxonomy" id="32391"/>
    <lineage>
        <taxon>Eukaryota</taxon>
        <taxon>Metazoa</taxon>
        <taxon>Ecdysozoa</taxon>
        <taxon>Arthropoda</taxon>
        <taxon>Hexapoda</taxon>
        <taxon>Insecta</taxon>
        <taxon>Pterygota</taxon>
        <taxon>Neoptera</taxon>
        <taxon>Endopterygota</taxon>
        <taxon>Hymenoptera</taxon>
        <taxon>Apocrita</taxon>
        <taxon>Ichneumonoidea</taxon>
        <taxon>Braconidae</taxon>
        <taxon>Microgastrinae</taxon>
        <taxon>Cotesia</taxon>
    </lineage>
</organism>
<comment type="function">
    <text evidence="9">Component of the glycosylphosphatidylinositol-anchor (GPI-anchor) transamidase (GPI-T) complex that catalyzes the formation of the linkage between a proprotein and a GPI-anchor and participates in GPI anchored protein biosynthesis. Binds GPI-anchor.</text>
</comment>
<dbReference type="AlphaFoldDB" id="A0AAV7HS14"/>
<evidence type="ECO:0000256" key="11">
    <source>
        <dbReference type="ARBA" id="ARBA00093619"/>
    </source>
</evidence>
<evidence type="ECO:0000256" key="1">
    <source>
        <dbReference type="ARBA" id="ARBA00004477"/>
    </source>
</evidence>
<keyword evidence="6" id="KW-1015">Disulfide bond</keyword>
<dbReference type="GO" id="GO:0042765">
    <property type="term" value="C:GPI-anchor transamidase complex"/>
    <property type="evidence" value="ECO:0007669"/>
    <property type="project" value="InterPro"/>
</dbReference>
<evidence type="ECO:0000256" key="7">
    <source>
        <dbReference type="ARBA" id="ARBA00023180"/>
    </source>
</evidence>
<evidence type="ECO:0000256" key="13">
    <source>
        <dbReference type="SAM" id="Phobius"/>
    </source>
</evidence>
<keyword evidence="2 13" id="KW-0812">Transmembrane</keyword>
<feature type="transmembrane region" description="Helical" evidence="13">
    <location>
        <begin position="432"/>
        <end position="451"/>
    </location>
</feature>
<dbReference type="PIRSF" id="PIRSF036762">
    <property type="entry name" value="GAA1"/>
    <property type="match status" value="1"/>
</dbReference>
<dbReference type="FunFam" id="3.40.630.10:FF:000047">
    <property type="entry name" value="Glycosylphosphatidylinositol anchor attachment 1 protein"/>
    <property type="match status" value="1"/>
</dbReference>
<evidence type="ECO:0000256" key="6">
    <source>
        <dbReference type="ARBA" id="ARBA00023157"/>
    </source>
</evidence>
<evidence type="ECO:0000256" key="9">
    <source>
        <dbReference type="ARBA" id="ARBA00093336"/>
    </source>
</evidence>
<feature type="transmembrane region" description="Helical" evidence="13">
    <location>
        <begin position="524"/>
        <end position="541"/>
    </location>
</feature>
<dbReference type="InterPro" id="IPR007246">
    <property type="entry name" value="Gaa1"/>
</dbReference>
<keyword evidence="15" id="KW-1185">Reference proteome</keyword>
<reference evidence="14 15" key="1">
    <citation type="journal article" date="2021" name="J. Hered.">
        <title>A chromosome-level genome assembly of the parasitoid wasp, Cotesia glomerata (Hymenoptera: Braconidae).</title>
        <authorList>
            <person name="Pinto B.J."/>
            <person name="Weis J.J."/>
            <person name="Gamble T."/>
            <person name="Ode P.J."/>
            <person name="Paul R."/>
            <person name="Zaspel J.M."/>
        </authorList>
    </citation>
    <scope>NUCLEOTIDE SEQUENCE [LARGE SCALE GENOMIC DNA]</scope>
    <source>
        <strain evidence="14">CgM1</strain>
    </source>
</reference>
<feature type="transmembrane region" description="Helical" evidence="13">
    <location>
        <begin position="21"/>
        <end position="45"/>
    </location>
</feature>
<evidence type="ECO:0000256" key="10">
    <source>
        <dbReference type="ARBA" id="ARBA00093557"/>
    </source>
</evidence>
<name>A0AAV7HS14_COTGL</name>
<gene>
    <name evidence="14" type="ORF">KQX54_009364</name>
</gene>